<reference evidence="1" key="1">
    <citation type="submission" date="2019-09" db="EMBL/GenBank/DDBJ databases">
        <authorList>
            <person name="Needham M D."/>
        </authorList>
    </citation>
    <scope>NUCLEOTIDE SEQUENCE</scope>
</reference>
<dbReference type="Pfam" id="PF02353">
    <property type="entry name" value="CMAS"/>
    <property type="match status" value="1"/>
</dbReference>
<dbReference type="InterPro" id="IPR029063">
    <property type="entry name" value="SAM-dependent_MTases_sf"/>
</dbReference>
<dbReference type="EMBL" id="CABVLZ010000001">
    <property type="protein sequence ID" value="VVU94459.1"/>
    <property type="molecule type" value="Genomic_DNA"/>
</dbReference>
<gene>
    <name evidence="1" type="ORF">CPAV1605_181</name>
</gene>
<dbReference type="PANTHER" id="PTHR43667">
    <property type="entry name" value="CYCLOPROPANE-FATTY-ACYL-PHOSPHOLIPID SYNTHASE"/>
    <property type="match status" value="1"/>
</dbReference>
<dbReference type="Pfam" id="PF13450">
    <property type="entry name" value="NAD_binding_8"/>
    <property type="match status" value="1"/>
</dbReference>
<protein>
    <submittedName>
        <fullName evidence="1">Mycolic acid cyclopropane synthetase</fullName>
    </submittedName>
</protein>
<dbReference type="Gene3D" id="3.40.50.150">
    <property type="entry name" value="Vaccinia Virus protein VP39"/>
    <property type="match status" value="1"/>
</dbReference>
<organism evidence="1">
    <name type="scientific">seawater metagenome</name>
    <dbReference type="NCBI Taxonomy" id="1561972"/>
    <lineage>
        <taxon>unclassified sequences</taxon>
        <taxon>metagenomes</taxon>
        <taxon>ecological metagenomes</taxon>
    </lineage>
</organism>
<accession>A0A5E8CIJ9</accession>
<proteinExistence type="predicted"/>
<name>A0A5E8CIJ9_9ZZZZ</name>
<dbReference type="SUPFAM" id="SSF53335">
    <property type="entry name" value="S-adenosyl-L-methionine-dependent methyltransferases"/>
    <property type="match status" value="1"/>
</dbReference>
<dbReference type="InterPro" id="IPR050723">
    <property type="entry name" value="CFA/CMAS"/>
</dbReference>
<evidence type="ECO:0000313" key="1">
    <source>
        <dbReference type="EMBL" id="VVU94459.1"/>
    </source>
</evidence>
<dbReference type="InterPro" id="IPR036188">
    <property type="entry name" value="FAD/NAD-bd_sf"/>
</dbReference>
<dbReference type="PANTHER" id="PTHR43667:SF2">
    <property type="entry name" value="FATTY ACID C-METHYL TRANSFERASE"/>
    <property type="match status" value="1"/>
</dbReference>
<dbReference type="CDD" id="cd02440">
    <property type="entry name" value="AdoMet_MTases"/>
    <property type="match status" value="1"/>
</dbReference>
<dbReference type="AlphaFoldDB" id="A0A5E8CIJ9"/>
<dbReference type="SUPFAM" id="SSF51905">
    <property type="entry name" value="FAD/NAD(P)-binding domain"/>
    <property type="match status" value="1"/>
</dbReference>
<dbReference type="Gene3D" id="3.50.50.60">
    <property type="entry name" value="FAD/NAD(P)-binding domain"/>
    <property type="match status" value="1"/>
</dbReference>
<sequence>MSYCIIGTGISGLSTIYYLLSMDPNATATVYEKNKIGGHSYTFELNKDEKIDLAFQVFNKMAYPNMIQLFDNLNIPLQKTDMSFAVSNTFIEWSSKFRSLIRNIFNIKLWSLLYSMIHFNSLSNNFIKTYTEDKMNITMKDFLEENKFSKSFLEGYIFPFCASVWSVPLDKTNDFPLMTLLKFMSNHSLLSLKKDQWYTLKNRSQEYVNKILDKFKDRITLINKSPETIDNNVVDGIKYDHVIFAIHGNDVSNLLPSSDYQNIFKNVKYSKSQCYLHQDTSFMPAIKSDWSSWNFVGDTDFICTYWCNNLQTDLKTPNLFFTLNPKTLPQNILHKVEFSHPILDLGLIKAQKQIEKIQGRNNIWFVGAYLGNGFHEDGVVSALKIVKQMLYPKVMIFYPLRENRSFIHKIIYNFIQKILTGVVKKGTLNLQLPNKGLIRIKNNELSKIEANLVVKSPKFFYSILLRGNLGFAEAYMNGSIETNNITHLLDLFAKSKNRDNRFNLSFIFNFLDKVKFFKTQDNNINNTKKNIADHYDLGNTLYTRFLDPTMTYSSAIFNNLPITFENLEKAQLNKYNRIIKQLDINKTDHVLEIGCGWGGFAIQANKLTGCKITCLTLSEEQKKYFENKIGNNPNIEILLLDYRLEKRKFDKIVSIEMIEAVGINYMDVYFKSIKDNLKIGGNAMIQAICIPQERFDKYSKNVDFIQKYIFPGGAIPSLELIKDKVENQKMKVNDVKDISIDYANTLLLWHQQFEKNWPDIKKNWNQADEHFYKMWKYYFAYCEVGFRNNLIQTYQIKFE</sequence>